<dbReference type="AlphaFoldDB" id="A0A8J4RND5"/>
<proteinExistence type="predicted"/>
<evidence type="ECO:0000313" key="4">
    <source>
        <dbReference type="Proteomes" id="UP000737018"/>
    </source>
</evidence>
<evidence type="ECO:0000259" key="2">
    <source>
        <dbReference type="Pfam" id="PF07734"/>
    </source>
</evidence>
<accession>A0A8J4RND5</accession>
<feature type="domain" description="F-box associated beta-propeller type 1" evidence="2">
    <location>
        <begin position="92"/>
        <end position="257"/>
    </location>
</feature>
<evidence type="ECO:0008006" key="5">
    <source>
        <dbReference type="Google" id="ProtNLM"/>
    </source>
</evidence>
<dbReference type="InterPro" id="IPR050796">
    <property type="entry name" value="SCF_F-box_component"/>
</dbReference>
<keyword evidence="4" id="KW-1185">Reference proteome</keyword>
<dbReference type="InterPro" id="IPR036047">
    <property type="entry name" value="F-box-like_dom_sf"/>
</dbReference>
<name>A0A8J4RND5_9ROSI</name>
<dbReference type="Proteomes" id="UP000737018">
    <property type="component" value="Unassembled WGS sequence"/>
</dbReference>
<dbReference type="PANTHER" id="PTHR31672">
    <property type="entry name" value="BNACNNG10540D PROTEIN"/>
    <property type="match status" value="1"/>
</dbReference>
<protein>
    <recommendedName>
        <fullName evidence="5">F-box domain-containing protein</fullName>
    </recommendedName>
</protein>
<dbReference type="InterPro" id="IPR017451">
    <property type="entry name" value="F-box-assoc_interact_dom"/>
</dbReference>
<reference evidence="3" key="1">
    <citation type="submission" date="2020-03" db="EMBL/GenBank/DDBJ databases">
        <title>Castanea mollissima Vanexum genome sequencing.</title>
        <authorList>
            <person name="Staton M."/>
        </authorList>
    </citation>
    <scope>NUCLEOTIDE SEQUENCE</scope>
    <source>
        <tissue evidence="3">Leaf</tissue>
    </source>
</reference>
<dbReference type="Pfam" id="PF00646">
    <property type="entry name" value="F-box"/>
    <property type="match status" value="1"/>
</dbReference>
<dbReference type="NCBIfam" id="TIGR01640">
    <property type="entry name" value="F_box_assoc_1"/>
    <property type="match status" value="1"/>
</dbReference>
<dbReference type="OrthoDB" id="1509037at2759"/>
<sequence>MHQTREPCPQPLTLRQRKNHLPHDIILNILARLPVKSVLRFRCIYKTWDSPISTPKFISTHLNNNNNNKDHFCFISKVIYDSSVSEKTYYTVASMFNRISKYPIPSDFDLLSVKLVGSCSGLFCVAEYKNHDWFAEVIYLWNPCIRKFKRLPDFCLRQYNRNAIGFACQSDTNDYKVVRLCVPNNVNLPKVESEVYRLSSDSWRRVTMSLRPNVVVSYIDPFWPATFVSEALHWLVDVKEGERQFLHQSMILSFDVNVINLERYHSLMDVVYRVLEEYGVHELWNKLFSVQLENVSSFLDCTRYGELIVLKVVEAKSKVGEFPNWNNLAVVSIDPETLHEKDIGVHYRPTTATTFVESLVLLDGANGLSG</sequence>
<dbReference type="Gene3D" id="1.20.1280.50">
    <property type="match status" value="1"/>
</dbReference>
<gene>
    <name evidence="3" type="ORF">CMV_007959</name>
</gene>
<evidence type="ECO:0000313" key="3">
    <source>
        <dbReference type="EMBL" id="KAF3968102.1"/>
    </source>
</evidence>
<organism evidence="3 4">
    <name type="scientific">Castanea mollissima</name>
    <name type="common">Chinese chestnut</name>
    <dbReference type="NCBI Taxonomy" id="60419"/>
    <lineage>
        <taxon>Eukaryota</taxon>
        <taxon>Viridiplantae</taxon>
        <taxon>Streptophyta</taxon>
        <taxon>Embryophyta</taxon>
        <taxon>Tracheophyta</taxon>
        <taxon>Spermatophyta</taxon>
        <taxon>Magnoliopsida</taxon>
        <taxon>eudicotyledons</taxon>
        <taxon>Gunneridae</taxon>
        <taxon>Pentapetalae</taxon>
        <taxon>rosids</taxon>
        <taxon>fabids</taxon>
        <taxon>Fagales</taxon>
        <taxon>Fagaceae</taxon>
        <taxon>Castanea</taxon>
    </lineage>
</organism>
<feature type="domain" description="F-box" evidence="1">
    <location>
        <begin position="20"/>
        <end position="48"/>
    </location>
</feature>
<dbReference type="EMBL" id="JRKL02000810">
    <property type="protein sequence ID" value="KAF3968102.1"/>
    <property type="molecule type" value="Genomic_DNA"/>
</dbReference>
<dbReference type="PANTHER" id="PTHR31672:SF13">
    <property type="entry name" value="F-BOX PROTEIN CPR30-LIKE"/>
    <property type="match status" value="1"/>
</dbReference>
<evidence type="ECO:0000259" key="1">
    <source>
        <dbReference type="Pfam" id="PF00646"/>
    </source>
</evidence>
<dbReference type="InterPro" id="IPR006527">
    <property type="entry name" value="F-box-assoc_dom_typ1"/>
</dbReference>
<dbReference type="InterPro" id="IPR001810">
    <property type="entry name" value="F-box_dom"/>
</dbReference>
<comment type="caution">
    <text evidence="3">The sequence shown here is derived from an EMBL/GenBank/DDBJ whole genome shotgun (WGS) entry which is preliminary data.</text>
</comment>
<dbReference type="Pfam" id="PF07734">
    <property type="entry name" value="FBA_1"/>
    <property type="match status" value="1"/>
</dbReference>
<dbReference type="SUPFAM" id="SSF81383">
    <property type="entry name" value="F-box domain"/>
    <property type="match status" value="1"/>
</dbReference>